<dbReference type="FunFam" id="3.20.19.10:FF:000003">
    <property type="entry name" value="3-isopropylmalate dehydratase small subunit"/>
    <property type="match status" value="1"/>
</dbReference>
<dbReference type="Pfam" id="PF00694">
    <property type="entry name" value="Aconitase_C"/>
    <property type="match status" value="1"/>
</dbReference>
<evidence type="ECO:0000256" key="9">
    <source>
        <dbReference type="ARBA" id="ARBA00023304"/>
    </source>
</evidence>
<dbReference type="InterPro" id="IPR004431">
    <property type="entry name" value="3-IsopropMal_deHydase_ssu"/>
</dbReference>
<comment type="catalytic activity">
    <reaction evidence="1 10">
        <text>(2R,3S)-3-isopropylmalate = (2S)-2-isopropylmalate</text>
        <dbReference type="Rhea" id="RHEA:32287"/>
        <dbReference type="ChEBI" id="CHEBI:1178"/>
        <dbReference type="ChEBI" id="CHEBI:35121"/>
        <dbReference type="EC" id="4.2.1.33"/>
    </reaction>
</comment>
<sequence>MLAFTRLQSVAVPLALDNVDTDQILPARFLAQKRELGYGPYCFRDLRYQADGAERPDFVLNQDPYRGAQVLIAGSNFGCGSSREGAVYALQDIGVRAVIAESFGDIFYQNALINGLLPIHLPAGQMQLLLAGLRDELGMTVEIDLAGQTVATSGGAAFDFPIDAFRKHCLLEGLDEIDFTINYIGQIEQYEAWRQPM</sequence>
<dbReference type="UniPathway" id="UPA00048">
    <property type="reaction ID" value="UER00071"/>
</dbReference>
<feature type="domain" description="Aconitase A/isopropylmalate dehydratase small subunit swivel" evidence="11">
    <location>
        <begin position="3"/>
        <end position="123"/>
    </location>
</feature>
<dbReference type="AlphaFoldDB" id="A0A4D7B048"/>
<dbReference type="PANTHER" id="PTHR43345">
    <property type="entry name" value="3-ISOPROPYLMALATE DEHYDRATASE SMALL SUBUNIT 2-RELATED-RELATED"/>
    <property type="match status" value="1"/>
</dbReference>
<dbReference type="KEGG" id="pstg:E8M01_09260"/>
<keyword evidence="8 10" id="KW-0456">Lyase</keyword>
<dbReference type="CDD" id="cd01577">
    <property type="entry name" value="IPMI_Swivel"/>
    <property type="match status" value="1"/>
</dbReference>
<evidence type="ECO:0000256" key="8">
    <source>
        <dbReference type="ARBA" id="ARBA00023239"/>
    </source>
</evidence>
<comment type="similarity">
    <text evidence="4 10">Belongs to the LeuD family. LeuD type 1 subfamily.</text>
</comment>
<keyword evidence="13" id="KW-1185">Reference proteome</keyword>
<proteinExistence type="inferred from homology"/>
<dbReference type="PANTHER" id="PTHR43345:SF5">
    <property type="entry name" value="3-ISOPROPYLMALATE DEHYDRATASE SMALL SUBUNIT"/>
    <property type="match status" value="1"/>
</dbReference>
<keyword evidence="9 10" id="KW-0100">Branched-chain amino acid biosynthesis</keyword>
<evidence type="ECO:0000259" key="11">
    <source>
        <dbReference type="Pfam" id="PF00694"/>
    </source>
</evidence>
<dbReference type="InterPro" id="IPR033940">
    <property type="entry name" value="IPMI_Swivel"/>
</dbReference>
<comment type="function">
    <text evidence="2 10">Catalyzes the isomerization between 2-isopropylmalate and 3-isopropylmalate, via the formation of 2-isopropylmaleate.</text>
</comment>
<dbReference type="GO" id="GO:0009098">
    <property type="term" value="P:L-leucine biosynthetic process"/>
    <property type="evidence" value="ECO:0007669"/>
    <property type="project" value="UniProtKB-UniRule"/>
</dbReference>
<evidence type="ECO:0000313" key="12">
    <source>
        <dbReference type="EMBL" id="QCI64403.1"/>
    </source>
</evidence>
<evidence type="ECO:0000256" key="5">
    <source>
        <dbReference type="ARBA" id="ARBA00011271"/>
    </source>
</evidence>
<keyword evidence="6 10" id="KW-0432">Leucine biosynthesis</keyword>
<organism evidence="12 13">
    <name type="scientific">Phreatobacter stygius</name>
    <dbReference type="NCBI Taxonomy" id="1940610"/>
    <lineage>
        <taxon>Bacteria</taxon>
        <taxon>Pseudomonadati</taxon>
        <taxon>Pseudomonadota</taxon>
        <taxon>Alphaproteobacteria</taxon>
        <taxon>Hyphomicrobiales</taxon>
        <taxon>Phreatobacteraceae</taxon>
        <taxon>Phreatobacter</taxon>
    </lineage>
</organism>
<dbReference type="EC" id="4.2.1.33" evidence="10"/>
<evidence type="ECO:0000256" key="6">
    <source>
        <dbReference type="ARBA" id="ARBA00022430"/>
    </source>
</evidence>
<dbReference type="NCBIfam" id="NF002458">
    <property type="entry name" value="PRK01641.1"/>
    <property type="match status" value="1"/>
</dbReference>
<comment type="subunit">
    <text evidence="5 10">Heterodimer of LeuC and LeuD.</text>
</comment>
<evidence type="ECO:0000313" key="13">
    <source>
        <dbReference type="Proteomes" id="UP000298781"/>
    </source>
</evidence>
<dbReference type="RefSeq" id="WP_136959857.1">
    <property type="nucleotide sequence ID" value="NZ_CP039690.1"/>
</dbReference>
<dbReference type="NCBIfam" id="TIGR00171">
    <property type="entry name" value="leuD"/>
    <property type="match status" value="1"/>
</dbReference>
<gene>
    <name evidence="10 12" type="primary">leuD</name>
    <name evidence="12" type="ORF">E8M01_09260</name>
</gene>
<dbReference type="GO" id="GO:0003861">
    <property type="term" value="F:3-isopropylmalate dehydratase activity"/>
    <property type="evidence" value="ECO:0007669"/>
    <property type="project" value="UniProtKB-UniRule"/>
</dbReference>
<evidence type="ECO:0000256" key="2">
    <source>
        <dbReference type="ARBA" id="ARBA00002695"/>
    </source>
</evidence>
<evidence type="ECO:0000256" key="1">
    <source>
        <dbReference type="ARBA" id="ARBA00000491"/>
    </source>
</evidence>
<evidence type="ECO:0000256" key="7">
    <source>
        <dbReference type="ARBA" id="ARBA00022605"/>
    </source>
</evidence>
<evidence type="ECO:0000256" key="10">
    <source>
        <dbReference type="HAMAP-Rule" id="MF_01031"/>
    </source>
</evidence>
<dbReference type="InterPro" id="IPR050075">
    <property type="entry name" value="LeuD"/>
</dbReference>
<dbReference type="InterPro" id="IPR015928">
    <property type="entry name" value="Aconitase/3IPM_dehydase_swvl"/>
</dbReference>
<dbReference type="EMBL" id="CP039690">
    <property type="protein sequence ID" value="QCI64403.1"/>
    <property type="molecule type" value="Genomic_DNA"/>
</dbReference>
<dbReference type="HAMAP" id="MF_01031">
    <property type="entry name" value="LeuD_type1"/>
    <property type="match status" value="1"/>
</dbReference>
<dbReference type="Gene3D" id="3.20.19.10">
    <property type="entry name" value="Aconitase, domain 4"/>
    <property type="match status" value="1"/>
</dbReference>
<dbReference type="SUPFAM" id="SSF52016">
    <property type="entry name" value="LeuD/IlvD-like"/>
    <property type="match status" value="1"/>
</dbReference>
<dbReference type="InterPro" id="IPR000573">
    <property type="entry name" value="AconitaseA/IPMdHydase_ssu_swvl"/>
</dbReference>
<dbReference type="OrthoDB" id="9777465at2"/>
<accession>A0A4D7B048</accession>
<comment type="pathway">
    <text evidence="3 10">Amino-acid biosynthesis; L-leucine biosynthesis; L-leucine from 3-methyl-2-oxobutanoate: step 2/4.</text>
</comment>
<reference evidence="12 13" key="1">
    <citation type="submission" date="2019-04" db="EMBL/GenBank/DDBJ databases">
        <title>Phreatobacter aquaticus sp. nov.</title>
        <authorList>
            <person name="Choi A."/>
        </authorList>
    </citation>
    <scope>NUCLEOTIDE SEQUENCE [LARGE SCALE GENOMIC DNA]</scope>
    <source>
        <strain evidence="12 13">KCTC 52518</strain>
    </source>
</reference>
<dbReference type="GO" id="GO:0009316">
    <property type="term" value="C:3-isopropylmalate dehydratase complex"/>
    <property type="evidence" value="ECO:0007669"/>
    <property type="project" value="InterPro"/>
</dbReference>
<dbReference type="Proteomes" id="UP000298781">
    <property type="component" value="Chromosome"/>
</dbReference>
<keyword evidence="7 10" id="KW-0028">Amino-acid biosynthesis</keyword>
<protein>
    <recommendedName>
        <fullName evidence="10">3-isopropylmalate dehydratase small subunit</fullName>
        <ecNumber evidence="10">4.2.1.33</ecNumber>
    </recommendedName>
    <alternativeName>
        <fullName evidence="10">Alpha-IPM isomerase</fullName>
        <shortName evidence="10">IPMI</shortName>
    </alternativeName>
    <alternativeName>
        <fullName evidence="10">Isopropylmalate isomerase</fullName>
    </alternativeName>
</protein>
<evidence type="ECO:0000256" key="3">
    <source>
        <dbReference type="ARBA" id="ARBA00004729"/>
    </source>
</evidence>
<name>A0A4D7B048_9HYPH</name>
<evidence type="ECO:0000256" key="4">
    <source>
        <dbReference type="ARBA" id="ARBA00009845"/>
    </source>
</evidence>